<evidence type="ECO:0000313" key="8">
    <source>
        <dbReference type="EMBL" id="SMB89216.1"/>
    </source>
</evidence>
<dbReference type="PANTHER" id="PTHR43724:SF1">
    <property type="entry name" value="PYRUVATE SYNTHASE SUBUNIT PORD"/>
    <property type="match status" value="1"/>
</dbReference>
<keyword evidence="5" id="KW-0408">Iron</keyword>
<accession>A0A1W1V7F9</accession>
<evidence type="ECO:0000313" key="9">
    <source>
        <dbReference type="Proteomes" id="UP000192569"/>
    </source>
</evidence>
<dbReference type="PROSITE" id="PS00198">
    <property type="entry name" value="4FE4S_FER_1"/>
    <property type="match status" value="1"/>
</dbReference>
<dbReference type="NCBIfam" id="TIGR02179">
    <property type="entry name" value="PorD_KorD"/>
    <property type="match status" value="1"/>
</dbReference>
<sequence length="108" mass="12000">MTVQINDTIRKLDKKSFPAWYEIPLGGTLVSEGSTDYHTGSWRTKRPIWNAEECSHCMICWIYCPETAIKVEGGKVTGIDTTLCKGCGICANECPRENAMTMAEGGEY</sequence>
<dbReference type="InterPro" id="IPR017896">
    <property type="entry name" value="4Fe4S_Fe-S-bd"/>
</dbReference>
<comment type="cofactor">
    <cofactor evidence="1">
        <name>[4Fe-4S] cluster</name>
        <dbReference type="ChEBI" id="CHEBI:49883"/>
    </cofactor>
</comment>
<dbReference type="Pfam" id="PF00037">
    <property type="entry name" value="Fer4"/>
    <property type="match status" value="1"/>
</dbReference>
<dbReference type="InterPro" id="IPR017900">
    <property type="entry name" value="4Fe4S_Fe_S_CS"/>
</dbReference>
<dbReference type="OrthoDB" id="9794954at2"/>
<feature type="domain" description="4Fe-4S ferredoxin-type" evidence="7">
    <location>
        <begin position="74"/>
        <end position="105"/>
    </location>
</feature>
<evidence type="ECO:0000256" key="1">
    <source>
        <dbReference type="ARBA" id="ARBA00001966"/>
    </source>
</evidence>
<evidence type="ECO:0000256" key="2">
    <source>
        <dbReference type="ARBA" id="ARBA00022485"/>
    </source>
</evidence>
<dbReference type="EMBL" id="LT838272">
    <property type="protein sequence ID" value="SMB89216.1"/>
    <property type="molecule type" value="Genomic_DNA"/>
</dbReference>
<dbReference type="GO" id="GO:0046872">
    <property type="term" value="F:metal ion binding"/>
    <property type="evidence" value="ECO:0007669"/>
    <property type="project" value="UniProtKB-KW"/>
</dbReference>
<keyword evidence="4" id="KW-0677">Repeat</keyword>
<dbReference type="STRING" id="698762.SAMN00808754_0117"/>
<proteinExistence type="predicted"/>
<dbReference type="PANTHER" id="PTHR43724">
    <property type="entry name" value="PYRUVATE SYNTHASE SUBUNIT PORD"/>
    <property type="match status" value="1"/>
</dbReference>
<reference evidence="8 9" key="1">
    <citation type="submission" date="2017-04" db="EMBL/GenBank/DDBJ databases">
        <authorList>
            <person name="Afonso C.L."/>
            <person name="Miller P.J."/>
            <person name="Scott M.A."/>
            <person name="Spackman E."/>
            <person name="Goraichik I."/>
            <person name="Dimitrov K.M."/>
            <person name="Suarez D.L."/>
            <person name="Swayne D.E."/>
        </authorList>
    </citation>
    <scope>NUCLEOTIDE SEQUENCE [LARGE SCALE GENOMIC DNA]</scope>
    <source>
        <strain evidence="8 9">ToBE</strain>
    </source>
</reference>
<evidence type="ECO:0000256" key="6">
    <source>
        <dbReference type="ARBA" id="ARBA00023014"/>
    </source>
</evidence>
<dbReference type="GO" id="GO:0016625">
    <property type="term" value="F:oxidoreductase activity, acting on the aldehyde or oxo group of donors, iron-sulfur protein as acceptor"/>
    <property type="evidence" value="ECO:0007669"/>
    <property type="project" value="InterPro"/>
</dbReference>
<keyword evidence="6" id="KW-0411">Iron-sulfur</keyword>
<dbReference type="RefSeq" id="WP_084663027.1">
    <property type="nucleotide sequence ID" value="NZ_LT838272.1"/>
</dbReference>
<keyword evidence="9" id="KW-1185">Reference proteome</keyword>
<dbReference type="Proteomes" id="UP000192569">
    <property type="component" value="Chromosome I"/>
</dbReference>
<evidence type="ECO:0000259" key="7">
    <source>
        <dbReference type="PROSITE" id="PS51379"/>
    </source>
</evidence>
<feature type="domain" description="4Fe-4S ferredoxin-type" evidence="7">
    <location>
        <begin position="45"/>
        <end position="73"/>
    </location>
</feature>
<protein>
    <submittedName>
        <fullName evidence="8">Pyruvate ferredoxin oxidoreductase, delta subunit</fullName>
    </submittedName>
</protein>
<evidence type="ECO:0000256" key="4">
    <source>
        <dbReference type="ARBA" id="ARBA00022737"/>
    </source>
</evidence>
<organism evidence="8 9">
    <name type="scientific">Thermanaeromonas toyohensis ToBE</name>
    <dbReference type="NCBI Taxonomy" id="698762"/>
    <lineage>
        <taxon>Bacteria</taxon>
        <taxon>Bacillati</taxon>
        <taxon>Bacillota</taxon>
        <taxon>Clostridia</taxon>
        <taxon>Neomoorellales</taxon>
        <taxon>Neomoorellaceae</taxon>
        <taxon>Thermanaeromonas</taxon>
    </lineage>
</organism>
<keyword evidence="8" id="KW-0670">Pyruvate</keyword>
<dbReference type="SUPFAM" id="SSF54862">
    <property type="entry name" value="4Fe-4S ferredoxins"/>
    <property type="match status" value="1"/>
</dbReference>
<keyword evidence="3" id="KW-0479">Metal-binding</keyword>
<keyword evidence="2" id="KW-0004">4Fe-4S</keyword>
<evidence type="ECO:0000256" key="3">
    <source>
        <dbReference type="ARBA" id="ARBA00022723"/>
    </source>
</evidence>
<dbReference type="Gene3D" id="3.30.70.20">
    <property type="match status" value="1"/>
</dbReference>
<name>A0A1W1V7F9_9FIRM</name>
<dbReference type="InterPro" id="IPR011898">
    <property type="entry name" value="PorD_KorD"/>
</dbReference>
<dbReference type="GO" id="GO:0051539">
    <property type="term" value="F:4 iron, 4 sulfur cluster binding"/>
    <property type="evidence" value="ECO:0007669"/>
    <property type="project" value="UniProtKB-KW"/>
</dbReference>
<evidence type="ECO:0000256" key="5">
    <source>
        <dbReference type="ARBA" id="ARBA00023004"/>
    </source>
</evidence>
<dbReference type="PROSITE" id="PS51379">
    <property type="entry name" value="4FE4S_FER_2"/>
    <property type="match status" value="2"/>
</dbReference>
<dbReference type="AlphaFoldDB" id="A0A1W1V7F9"/>
<gene>
    <name evidence="8" type="ORF">SAMN00808754_0117</name>
</gene>